<accession>A0AAE7NJC1</accession>
<dbReference type="Proteomes" id="UP000594015">
    <property type="component" value="Chromosome"/>
</dbReference>
<organism evidence="1 2">
    <name type="scientific">Bradyrhizobium arachidis</name>
    <dbReference type="NCBI Taxonomy" id="858423"/>
    <lineage>
        <taxon>Bacteria</taxon>
        <taxon>Pseudomonadati</taxon>
        <taxon>Pseudomonadota</taxon>
        <taxon>Alphaproteobacteria</taxon>
        <taxon>Hyphomicrobiales</taxon>
        <taxon>Nitrobacteraceae</taxon>
        <taxon>Bradyrhizobium</taxon>
    </lineage>
</organism>
<dbReference type="AlphaFoldDB" id="A0AAE7NJC1"/>
<dbReference type="RefSeq" id="WP_092219791.1">
    <property type="nucleotide sequence ID" value="NZ_CP030050.1"/>
</dbReference>
<evidence type="ECO:0000313" key="1">
    <source>
        <dbReference type="EMBL" id="QOZ66516.1"/>
    </source>
</evidence>
<dbReference type="EMBL" id="CP030050">
    <property type="protein sequence ID" value="QOZ66516.1"/>
    <property type="molecule type" value="Genomic_DNA"/>
</dbReference>
<gene>
    <name evidence="1" type="ORF">WN72_09090</name>
</gene>
<sequence length="113" mass="12677">MQSVFSEESQAISQRSRRVLNIMQVFAGKTPRFPSERRMQPSMNVQRAKLLQDLRTLLEHDEKQIYPIVPECLNASGALALADDIAHHVHADIGAKLNGALKLGLQAWAKLFN</sequence>
<name>A0AAE7NJC1_9BRAD</name>
<dbReference type="KEGG" id="barh:WN72_09090"/>
<proteinExistence type="predicted"/>
<protein>
    <submittedName>
        <fullName evidence="1">Uncharacterized protein</fullName>
    </submittedName>
</protein>
<reference evidence="1 2" key="1">
    <citation type="submission" date="2018-06" db="EMBL/GenBank/DDBJ databases">
        <title>Comparative genomics of Bradyrhizobium nodulating Arachidis hypogaea.</title>
        <authorList>
            <person name="Li Y."/>
        </authorList>
    </citation>
    <scope>NUCLEOTIDE SEQUENCE [LARGE SCALE GENOMIC DNA]</scope>
    <source>
        <strain evidence="1 2">CCBAU 051107</strain>
    </source>
</reference>
<evidence type="ECO:0000313" key="2">
    <source>
        <dbReference type="Proteomes" id="UP000594015"/>
    </source>
</evidence>